<dbReference type="PANTHER" id="PTHR24221">
    <property type="entry name" value="ATP-BINDING CASSETTE SUB-FAMILY B"/>
    <property type="match status" value="1"/>
</dbReference>
<dbReference type="AlphaFoldDB" id="A0A365H3G2"/>
<feature type="region of interest" description="Disordered" evidence="7">
    <location>
        <begin position="308"/>
        <end position="357"/>
    </location>
</feature>
<sequence length="611" mass="62418">MYRTFADTARQRPGAVLRLALWSAVGAAPTFVFGHAVARAVDGFLAGRPAAACGWLGVLLLAGVAGALAFRPLYAALAAIVEPFRDDLVERVVRGALARSLTGRPDTGAVARLTHQVEIARDSYAGLLMVARGFLFSTAGALLGLLTLAPAMLLFVLPPLLLALVLFAALLALLAARQRALLLGEERLAERTAAVAEGVRDAVACGGEERLRAEVGEVVDEQAALARSMARLGALRALILALGGWGPLLLVLAAAPWLVERGAGPGTVAGALTYVMHGLRPALNTLVQGVGGGGLRLAVALERIAESGPPPAPALPPALPPTPSPTPSPTQPPALSPAPSPALPPTRPPTADPIPGRPAVELCGVTFSYGPRARAVLKDLDLVVPEGDHLAVVGPSGIGKSTLAALVAGTAVPSAGRVLVHGRPPGDPRHRVLIPQQAYVFGGSLHDNLGYLAPGADSAAMARAVDAVGLAALVKRLGGLGGMMDPGALSAGEAQLVALARAFLSPAPLVVLDEATCHLDPAAEARVERAFAARPGTLVVIAHRISSALRARRVLVLDGSAAVSGGHEELLAGSPLYRDLVGHWRSEPAGGLGDPDGVDPVARTDLPVDPR</sequence>
<dbReference type="PROSITE" id="PS50893">
    <property type="entry name" value="ABC_TRANSPORTER_2"/>
    <property type="match status" value="1"/>
</dbReference>
<dbReference type="Gene3D" id="3.40.50.300">
    <property type="entry name" value="P-loop containing nucleotide triphosphate hydrolases"/>
    <property type="match status" value="1"/>
</dbReference>
<dbReference type="SUPFAM" id="SSF52540">
    <property type="entry name" value="P-loop containing nucleoside triphosphate hydrolases"/>
    <property type="match status" value="1"/>
</dbReference>
<feature type="compositionally biased region" description="Pro residues" evidence="7">
    <location>
        <begin position="308"/>
        <end position="356"/>
    </location>
</feature>
<dbReference type="InterPro" id="IPR017871">
    <property type="entry name" value="ABC_transporter-like_CS"/>
</dbReference>
<feature type="domain" description="ABC transmembrane type-1" evidence="10">
    <location>
        <begin position="19"/>
        <end position="281"/>
    </location>
</feature>
<feature type="transmembrane region" description="Helical" evidence="8">
    <location>
        <begin position="237"/>
        <end position="259"/>
    </location>
</feature>
<dbReference type="PROSITE" id="PS00211">
    <property type="entry name" value="ABC_TRANSPORTER_1"/>
    <property type="match status" value="1"/>
</dbReference>
<dbReference type="PANTHER" id="PTHR24221:SF654">
    <property type="entry name" value="ATP-BINDING CASSETTE SUB-FAMILY B MEMBER 6"/>
    <property type="match status" value="1"/>
</dbReference>
<dbReference type="GO" id="GO:0034040">
    <property type="term" value="F:ATPase-coupled lipid transmembrane transporter activity"/>
    <property type="evidence" value="ECO:0007669"/>
    <property type="project" value="TreeGrafter"/>
</dbReference>
<evidence type="ECO:0000313" key="12">
    <source>
        <dbReference type="Proteomes" id="UP000251891"/>
    </source>
</evidence>
<keyword evidence="2 8" id="KW-0812">Transmembrane</keyword>
<dbReference type="CDD" id="cd03228">
    <property type="entry name" value="ABCC_MRP_Like"/>
    <property type="match status" value="1"/>
</dbReference>
<feature type="region of interest" description="Disordered" evidence="7">
    <location>
        <begin position="587"/>
        <end position="611"/>
    </location>
</feature>
<feature type="transmembrane region" description="Helical" evidence="8">
    <location>
        <begin position="124"/>
        <end position="146"/>
    </location>
</feature>
<keyword evidence="4 11" id="KW-0067">ATP-binding</keyword>
<feature type="transmembrane region" description="Helical" evidence="8">
    <location>
        <begin position="15"/>
        <end position="37"/>
    </location>
</feature>
<keyword evidence="3" id="KW-0547">Nucleotide-binding</keyword>
<dbReference type="InterPro" id="IPR003593">
    <property type="entry name" value="AAA+_ATPase"/>
</dbReference>
<evidence type="ECO:0000256" key="1">
    <source>
        <dbReference type="ARBA" id="ARBA00004651"/>
    </source>
</evidence>
<keyword evidence="6 8" id="KW-0472">Membrane</keyword>
<dbReference type="EMBL" id="QLYX01000009">
    <property type="protein sequence ID" value="RAY13556.1"/>
    <property type="molecule type" value="Genomic_DNA"/>
</dbReference>
<evidence type="ECO:0000313" key="11">
    <source>
        <dbReference type="EMBL" id="RAY13556.1"/>
    </source>
</evidence>
<evidence type="ECO:0000259" key="9">
    <source>
        <dbReference type="PROSITE" id="PS50893"/>
    </source>
</evidence>
<accession>A0A365H3G2</accession>
<dbReference type="GO" id="GO:0005524">
    <property type="term" value="F:ATP binding"/>
    <property type="evidence" value="ECO:0007669"/>
    <property type="project" value="UniProtKB-KW"/>
</dbReference>
<evidence type="ECO:0000259" key="10">
    <source>
        <dbReference type="PROSITE" id="PS50929"/>
    </source>
</evidence>
<evidence type="ECO:0000256" key="4">
    <source>
        <dbReference type="ARBA" id="ARBA00022840"/>
    </source>
</evidence>
<organism evidence="11 12">
    <name type="scientific">Actinomadura craniellae</name>
    <dbReference type="NCBI Taxonomy" id="2231787"/>
    <lineage>
        <taxon>Bacteria</taxon>
        <taxon>Bacillati</taxon>
        <taxon>Actinomycetota</taxon>
        <taxon>Actinomycetes</taxon>
        <taxon>Streptosporangiales</taxon>
        <taxon>Thermomonosporaceae</taxon>
        <taxon>Actinomadura</taxon>
    </lineage>
</organism>
<evidence type="ECO:0000256" key="2">
    <source>
        <dbReference type="ARBA" id="ARBA00022692"/>
    </source>
</evidence>
<protein>
    <submittedName>
        <fullName evidence="11">ABC transporter ATP-binding protein</fullName>
    </submittedName>
</protein>
<dbReference type="Pfam" id="PF00005">
    <property type="entry name" value="ABC_tran"/>
    <property type="match status" value="1"/>
</dbReference>
<gene>
    <name evidence="11" type="ORF">DPM19_20850</name>
</gene>
<dbReference type="GO" id="GO:0140359">
    <property type="term" value="F:ABC-type transporter activity"/>
    <property type="evidence" value="ECO:0007669"/>
    <property type="project" value="InterPro"/>
</dbReference>
<feature type="transmembrane region" description="Helical" evidence="8">
    <location>
        <begin position="152"/>
        <end position="176"/>
    </location>
</feature>
<feature type="domain" description="ABC transporter" evidence="9">
    <location>
        <begin position="360"/>
        <end position="584"/>
    </location>
</feature>
<evidence type="ECO:0000256" key="5">
    <source>
        <dbReference type="ARBA" id="ARBA00022989"/>
    </source>
</evidence>
<proteinExistence type="predicted"/>
<dbReference type="InterPro" id="IPR039421">
    <property type="entry name" value="Type_1_exporter"/>
</dbReference>
<dbReference type="Proteomes" id="UP000251891">
    <property type="component" value="Unassembled WGS sequence"/>
</dbReference>
<dbReference type="GO" id="GO:0016887">
    <property type="term" value="F:ATP hydrolysis activity"/>
    <property type="evidence" value="ECO:0007669"/>
    <property type="project" value="InterPro"/>
</dbReference>
<dbReference type="GO" id="GO:0005886">
    <property type="term" value="C:plasma membrane"/>
    <property type="evidence" value="ECO:0007669"/>
    <property type="project" value="UniProtKB-SubCell"/>
</dbReference>
<comment type="caution">
    <text evidence="11">The sequence shown here is derived from an EMBL/GenBank/DDBJ whole genome shotgun (WGS) entry which is preliminary data.</text>
</comment>
<dbReference type="InterPro" id="IPR003439">
    <property type="entry name" value="ABC_transporter-like_ATP-bd"/>
</dbReference>
<dbReference type="InterPro" id="IPR036640">
    <property type="entry name" value="ABC1_TM_sf"/>
</dbReference>
<dbReference type="Gene3D" id="1.20.1560.10">
    <property type="entry name" value="ABC transporter type 1, transmembrane domain"/>
    <property type="match status" value="1"/>
</dbReference>
<dbReference type="SUPFAM" id="SSF90123">
    <property type="entry name" value="ABC transporter transmembrane region"/>
    <property type="match status" value="1"/>
</dbReference>
<comment type="subcellular location">
    <subcellularLocation>
        <location evidence="1">Cell membrane</location>
        <topology evidence="1">Multi-pass membrane protein</topology>
    </subcellularLocation>
</comment>
<dbReference type="OrthoDB" id="9806127at2"/>
<feature type="transmembrane region" description="Helical" evidence="8">
    <location>
        <begin position="49"/>
        <end position="70"/>
    </location>
</feature>
<evidence type="ECO:0000256" key="3">
    <source>
        <dbReference type="ARBA" id="ARBA00022741"/>
    </source>
</evidence>
<evidence type="ECO:0000256" key="7">
    <source>
        <dbReference type="SAM" id="MobiDB-lite"/>
    </source>
</evidence>
<name>A0A365H3G2_9ACTN</name>
<evidence type="ECO:0000256" key="6">
    <source>
        <dbReference type="ARBA" id="ARBA00023136"/>
    </source>
</evidence>
<dbReference type="InterPro" id="IPR011527">
    <property type="entry name" value="ABC1_TM_dom"/>
</dbReference>
<reference evidence="11 12" key="1">
    <citation type="submission" date="2018-06" db="EMBL/GenBank/DDBJ databases">
        <title>Actinomadura craniellae sp. nov. isolated from marine sponge Craniella sp.</title>
        <authorList>
            <person name="Li L."/>
            <person name="Xu Q.H."/>
            <person name="Lin H.W."/>
            <person name="Lu Y.H."/>
        </authorList>
    </citation>
    <scope>NUCLEOTIDE SEQUENCE [LARGE SCALE GENOMIC DNA]</scope>
    <source>
        <strain evidence="11 12">LHW63021</strain>
    </source>
</reference>
<dbReference type="PROSITE" id="PS50929">
    <property type="entry name" value="ABC_TM1F"/>
    <property type="match status" value="1"/>
</dbReference>
<dbReference type="SMART" id="SM00382">
    <property type="entry name" value="AAA"/>
    <property type="match status" value="1"/>
</dbReference>
<dbReference type="InterPro" id="IPR027417">
    <property type="entry name" value="P-loop_NTPase"/>
</dbReference>
<keyword evidence="12" id="KW-1185">Reference proteome</keyword>
<evidence type="ECO:0000256" key="8">
    <source>
        <dbReference type="SAM" id="Phobius"/>
    </source>
</evidence>
<keyword evidence="5 8" id="KW-1133">Transmembrane helix</keyword>